<organism evidence="1">
    <name type="scientific">bioreactor metagenome</name>
    <dbReference type="NCBI Taxonomy" id="1076179"/>
    <lineage>
        <taxon>unclassified sequences</taxon>
        <taxon>metagenomes</taxon>
        <taxon>ecological metagenomes</taxon>
    </lineage>
</organism>
<dbReference type="EMBL" id="VSSQ01073069">
    <property type="protein sequence ID" value="MPN24266.1"/>
    <property type="molecule type" value="Genomic_DNA"/>
</dbReference>
<name>A0A645GDN6_9ZZZZ</name>
<reference evidence="1" key="1">
    <citation type="submission" date="2019-08" db="EMBL/GenBank/DDBJ databases">
        <authorList>
            <person name="Kucharzyk K."/>
            <person name="Murdoch R.W."/>
            <person name="Higgins S."/>
            <person name="Loffler F."/>
        </authorList>
    </citation>
    <scope>NUCLEOTIDE SEQUENCE</scope>
</reference>
<evidence type="ECO:0000313" key="1">
    <source>
        <dbReference type="EMBL" id="MPN24266.1"/>
    </source>
</evidence>
<sequence>MRQRLPDFFRNERHDRMQQFQNICKDKNQHIFCRLSFFPALLQTDFGNFNVPVTENIPYKIIELLNSNTNFKLFKILGHFFSQFVDQGKNPLIFKHQIFRNMCALFIIRKIHQNKSCRIPDFIGKVSAGFRFFIRKTHIISGAVARCKREPQSIRTELIDHNQRINAVAQRF</sequence>
<protein>
    <submittedName>
        <fullName evidence="1">Uncharacterized protein</fullName>
    </submittedName>
</protein>
<accession>A0A645GDN6</accession>
<gene>
    <name evidence="1" type="ORF">SDC9_171661</name>
</gene>
<proteinExistence type="predicted"/>
<comment type="caution">
    <text evidence="1">The sequence shown here is derived from an EMBL/GenBank/DDBJ whole genome shotgun (WGS) entry which is preliminary data.</text>
</comment>
<dbReference type="AlphaFoldDB" id="A0A645GDN6"/>